<dbReference type="InterPro" id="IPR011009">
    <property type="entry name" value="Kinase-like_dom_sf"/>
</dbReference>
<dbReference type="GO" id="GO:0016740">
    <property type="term" value="F:transferase activity"/>
    <property type="evidence" value="ECO:0007669"/>
    <property type="project" value="UniProtKB-KW"/>
</dbReference>
<dbReference type="PANTHER" id="PTHR43851">
    <property type="match status" value="1"/>
</dbReference>
<feature type="compositionally biased region" description="Basic and acidic residues" evidence="5">
    <location>
        <begin position="287"/>
        <end position="313"/>
    </location>
</feature>
<feature type="domain" description="ABC1 atypical kinase-like" evidence="6">
    <location>
        <begin position="66"/>
        <end position="277"/>
    </location>
</feature>
<evidence type="ECO:0000256" key="4">
    <source>
        <dbReference type="ARBA" id="ARBA00022840"/>
    </source>
</evidence>
<keyword evidence="3" id="KW-0547">Nucleotide-binding</keyword>
<dbReference type="Proteomes" id="UP000013525">
    <property type="component" value="Unassembled WGS sequence"/>
</dbReference>
<gene>
    <name evidence="7" type="ORF">Rrhod_1237</name>
</gene>
<dbReference type="InterPro" id="IPR034646">
    <property type="entry name" value="ADCK3_dom"/>
</dbReference>
<dbReference type="Pfam" id="PF03109">
    <property type="entry name" value="ABC1"/>
    <property type="match status" value="1"/>
</dbReference>
<feature type="region of interest" description="Disordered" evidence="5">
    <location>
        <begin position="349"/>
        <end position="382"/>
    </location>
</feature>
<dbReference type="InterPro" id="IPR004147">
    <property type="entry name" value="ABC1_dom"/>
</dbReference>
<keyword evidence="4" id="KW-0067">ATP-binding</keyword>
<keyword evidence="8" id="KW-1185">Reference proteome</keyword>
<protein>
    <recommendedName>
        <fullName evidence="6">ABC1 atypical kinase-like domain-containing protein</fullName>
    </recommendedName>
</protein>
<evidence type="ECO:0000256" key="2">
    <source>
        <dbReference type="ARBA" id="ARBA00022679"/>
    </source>
</evidence>
<reference evidence="7 8" key="1">
    <citation type="journal article" date="2013" name="Genome Announc.">
        <title>Draft Genome Sequence of Rhodococcus rhodnii Strain LMG5362, a Symbiont of Rhodnius prolixus (Hemiptera, Reduviidae, Triatominae), the Principle Vector of Trypanosoma cruzi.</title>
        <authorList>
            <person name="Pachebat J.A."/>
            <person name="van Keulen G."/>
            <person name="Whitten M.M."/>
            <person name="Girdwood S."/>
            <person name="Del Sol R."/>
            <person name="Dyson P.J."/>
            <person name="Facey P.D."/>
        </authorList>
    </citation>
    <scope>NUCLEOTIDE SEQUENCE [LARGE SCALE GENOMIC DNA]</scope>
    <source>
        <strain evidence="7 8">LMG 5362</strain>
    </source>
</reference>
<feature type="compositionally biased region" description="Basic residues" evidence="5">
    <location>
        <begin position="314"/>
        <end position="325"/>
    </location>
</feature>
<dbReference type="PATRIC" id="fig|1273125.3.peg.1195"/>
<dbReference type="CDD" id="cd13970">
    <property type="entry name" value="ABC1_ADCK3"/>
    <property type="match status" value="1"/>
</dbReference>
<evidence type="ECO:0000259" key="6">
    <source>
        <dbReference type="Pfam" id="PF03109"/>
    </source>
</evidence>
<dbReference type="GO" id="GO:0005524">
    <property type="term" value="F:ATP binding"/>
    <property type="evidence" value="ECO:0007669"/>
    <property type="project" value="UniProtKB-KW"/>
</dbReference>
<feature type="region of interest" description="Disordered" evidence="5">
    <location>
        <begin position="278"/>
        <end position="325"/>
    </location>
</feature>
<evidence type="ECO:0000256" key="5">
    <source>
        <dbReference type="SAM" id="MobiDB-lite"/>
    </source>
</evidence>
<sequence length="475" mass="52019">MGLGRRLTGGDRAEIEARNSARAAEQLFAVLGELKGGAMKLGQALSVMEAAVPEDLAEPYREALAKLQSAAPPMPTRDVHRMLTRQLGSDWRSRFREFDDDPAASASIGQVHRAVWHDGRDVAVKVQYPGADEALRADLKTLSRFTGLISTVMPGVDTRPVIEEFNARTEDELDYRIEADNQRAFARVYADDERFVIPRVVASAPKVVVTEWMTATPLAAIIADGTREQRNIAGSRLAEFHLASPALVGMLHCDPHPGNFMLCDDGRLGVIDFGAAAPFPDGLPPPRDGRDGAARSRREFRPPHGTAPRERIRAARPHGVRRRDRRLSTTFHRSDPRGLVPLHARVAAERRGRRRRVGQPAVSDGPVPQPAARVPHDLPRAHGLGRDLRATRRVRAVHAHPHRVAPGLRRHRQRRRVAFAPPHAAATPHPAPRTPTDDAVGGAGSRVCGPGHHAHAGTGCLRGRPRPRLRATILP</sequence>
<name>R7WQ88_9NOCA</name>
<evidence type="ECO:0000256" key="1">
    <source>
        <dbReference type="ARBA" id="ARBA00009670"/>
    </source>
</evidence>
<evidence type="ECO:0000313" key="8">
    <source>
        <dbReference type="Proteomes" id="UP000013525"/>
    </source>
</evidence>
<dbReference type="InterPro" id="IPR051409">
    <property type="entry name" value="Atypical_kinase_ADCK"/>
</dbReference>
<proteinExistence type="inferred from homology"/>
<dbReference type="SUPFAM" id="SSF56112">
    <property type="entry name" value="Protein kinase-like (PK-like)"/>
    <property type="match status" value="1"/>
</dbReference>
<dbReference type="AlphaFoldDB" id="R7WQ88"/>
<feature type="region of interest" description="Disordered" evidence="5">
    <location>
        <begin position="421"/>
        <end position="475"/>
    </location>
</feature>
<dbReference type="eggNOG" id="COG0661">
    <property type="taxonomic scope" value="Bacteria"/>
</dbReference>
<dbReference type="PANTHER" id="PTHR43851:SF3">
    <property type="entry name" value="COENZYME Q8"/>
    <property type="match status" value="1"/>
</dbReference>
<organism evidence="7 8">
    <name type="scientific">Rhodococcus rhodnii LMG 5362</name>
    <dbReference type="NCBI Taxonomy" id="1273125"/>
    <lineage>
        <taxon>Bacteria</taxon>
        <taxon>Bacillati</taxon>
        <taxon>Actinomycetota</taxon>
        <taxon>Actinomycetes</taxon>
        <taxon>Mycobacteriales</taxon>
        <taxon>Nocardiaceae</taxon>
        <taxon>Rhodococcus</taxon>
    </lineage>
</organism>
<comment type="similarity">
    <text evidence="1">Belongs to the protein kinase superfamily. ADCK protein kinase family.</text>
</comment>
<evidence type="ECO:0000256" key="3">
    <source>
        <dbReference type="ARBA" id="ARBA00022741"/>
    </source>
</evidence>
<accession>R7WQ88</accession>
<keyword evidence="2" id="KW-0808">Transferase</keyword>
<evidence type="ECO:0000313" key="7">
    <source>
        <dbReference type="EMBL" id="EOM77430.1"/>
    </source>
</evidence>
<dbReference type="EMBL" id="APMY01000041">
    <property type="protein sequence ID" value="EOM77430.1"/>
    <property type="molecule type" value="Genomic_DNA"/>
</dbReference>
<comment type="caution">
    <text evidence="7">The sequence shown here is derived from an EMBL/GenBank/DDBJ whole genome shotgun (WGS) entry which is preliminary data.</text>
</comment>